<organism evidence="1 2">
    <name type="scientific">Pluteus cervinus</name>
    <dbReference type="NCBI Taxonomy" id="181527"/>
    <lineage>
        <taxon>Eukaryota</taxon>
        <taxon>Fungi</taxon>
        <taxon>Dikarya</taxon>
        <taxon>Basidiomycota</taxon>
        <taxon>Agaricomycotina</taxon>
        <taxon>Agaricomycetes</taxon>
        <taxon>Agaricomycetidae</taxon>
        <taxon>Agaricales</taxon>
        <taxon>Pluteineae</taxon>
        <taxon>Pluteaceae</taxon>
        <taxon>Pluteus</taxon>
    </lineage>
</organism>
<sequence>MPSCQAFTLLPQTTMNSRALESIIHAQFSNMKPSCMFLKADRCSVKAGATEKEFVPGQLYAYPHPFSSAVLIDEKCPASQETFVVVEWLFEKEDLACLNDLCGPVKSRQELQNLLGPRELLRTNATDCIPSSYLEDHLTVHKYLDTSLDFPVGLYQNCWYYRMELQFIGRPFSSANLKGYNVTCTAECSSIYSTYSGRQRYCLHCKAWFHERCMRYASSQSSNTEHDLSAALLNIPLVRGYVSSPIREPWWMCFGTGTTYFKLQMYSLMNHSKVPTPVLRHFPEVEGRAQGSEAVTSLVSRHRNPGSLDTTHKPDDTNYSPTPSCAASIAPNPTLLASPVPSS</sequence>
<dbReference type="Proteomes" id="UP000308600">
    <property type="component" value="Unassembled WGS sequence"/>
</dbReference>
<name>A0ACD3A7E7_9AGAR</name>
<protein>
    <submittedName>
        <fullName evidence="1">Uncharacterized protein</fullName>
    </submittedName>
</protein>
<evidence type="ECO:0000313" key="1">
    <source>
        <dbReference type="EMBL" id="TFK61325.1"/>
    </source>
</evidence>
<reference evidence="1 2" key="1">
    <citation type="journal article" date="2019" name="Nat. Ecol. Evol.">
        <title>Megaphylogeny resolves global patterns of mushroom evolution.</title>
        <authorList>
            <person name="Varga T."/>
            <person name="Krizsan K."/>
            <person name="Foldi C."/>
            <person name="Dima B."/>
            <person name="Sanchez-Garcia M."/>
            <person name="Sanchez-Ramirez S."/>
            <person name="Szollosi G.J."/>
            <person name="Szarkandi J.G."/>
            <person name="Papp V."/>
            <person name="Albert L."/>
            <person name="Andreopoulos W."/>
            <person name="Angelini C."/>
            <person name="Antonin V."/>
            <person name="Barry K.W."/>
            <person name="Bougher N.L."/>
            <person name="Buchanan P."/>
            <person name="Buyck B."/>
            <person name="Bense V."/>
            <person name="Catcheside P."/>
            <person name="Chovatia M."/>
            <person name="Cooper J."/>
            <person name="Damon W."/>
            <person name="Desjardin D."/>
            <person name="Finy P."/>
            <person name="Geml J."/>
            <person name="Haridas S."/>
            <person name="Hughes K."/>
            <person name="Justo A."/>
            <person name="Karasinski D."/>
            <person name="Kautmanova I."/>
            <person name="Kiss B."/>
            <person name="Kocsube S."/>
            <person name="Kotiranta H."/>
            <person name="LaButti K.M."/>
            <person name="Lechner B.E."/>
            <person name="Liimatainen K."/>
            <person name="Lipzen A."/>
            <person name="Lukacs Z."/>
            <person name="Mihaltcheva S."/>
            <person name="Morgado L.N."/>
            <person name="Niskanen T."/>
            <person name="Noordeloos M.E."/>
            <person name="Ohm R.A."/>
            <person name="Ortiz-Santana B."/>
            <person name="Ovrebo C."/>
            <person name="Racz N."/>
            <person name="Riley R."/>
            <person name="Savchenko A."/>
            <person name="Shiryaev A."/>
            <person name="Soop K."/>
            <person name="Spirin V."/>
            <person name="Szebenyi C."/>
            <person name="Tomsovsky M."/>
            <person name="Tulloss R.E."/>
            <person name="Uehling J."/>
            <person name="Grigoriev I.V."/>
            <person name="Vagvolgyi C."/>
            <person name="Papp T."/>
            <person name="Martin F.M."/>
            <person name="Miettinen O."/>
            <person name="Hibbett D.S."/>
            <person name="Nagy L.G."/>
        </authorList>
    </citation>
    <scope>NUCLEOTIDE SEQUENCE [LARGE SCALE GENOMIC DNA]</scope>
    <source>
        <strain evidence="1 2">NL-1719</strain>
    </source>
</reference>
<evidence type="ECO:0000313" key="2">
    <source>
        <dbReference type="Proteomes" id="UP000308600"/>
    </source>
</evidence>
<dbReference type="EMBL" id="ML208671">
    <property type="protein sequence ID" value="TFK61325.1"/>
    <property type="molecule type" value="Genomic_DNA"/>
</dbReference>
<proteinExistence type="predicted"/>
<keyword evidence="2" id="KW-1185">Reference proteome</keyword>
<gene>
    <name evidence="1" type="ORF">BDN72DRAFT_863693</name>
</gene>
<accession>A0ACD3A7E7</accession>